<dbReference type="Proteomes" id="UP001583177">
    <property type="component" value="Unassembled WGS sequence"/>
</dbReference>
<proteinExistence type="predicted"/>
<dbReference type="EMBL" id="JAWRVE010000023">
    <property type="protein sequence ID" value="KAL1874310.1"/>
    <property type="molecule type" value="Genomic_DNA"/>
</dbReference>
<evidence type="ECO:0000313" key="3">
    <source>
        <dbReference type="Proteomes" id="UP001583177"/>
    </source>
</evidence>
<dbReference type="InterPro" id="IPR021861">
    <property type="entry name" value="THO_THOC1"/>
</dbReference>
<feature type="region of interest" description="Disordered" evidence="1">
    <location>
        <begin position="307"/>
        <end position="330"/>
    </location>
</feature>
<evidence type="ECO:0008006" key="4">
    <source>
        <dbReference type="Google" id="ProtNLM"/>
    </source>
</evidence>
<feature type="compositionally biased region" description="Acidic residues" evidence="1">
    <location>
        <begin position="596"/>
        <end position="605"/>
    </location>
</feature>
<accession>A0ABR3XEV2</accession>
<feature type="compositionally biased region" description="Basic and acidic residues" evidence="1">
    <location>
        <begin position="316"/>
        <end position="326"/>
    </location>
</feature>
<reference evidence="2 3" key="1">
    <citation type="journal article" date="2024" name="IMA Fungus">
        <title>IMA Genome - F19 : A genome assembly and annotation guide to empower mycologists, including annotated draft genome sequences of Ceratocystis pirilliformis, Diaporthe australafricana, Fusarium ophioides, Paecilomyces lecythidis, and Sporothrix stenoceras.</title>
        <authorList>
            <person name="Aylward J."/>
            <person name="Wilson A.M."/>
            <person name="Visagie C.M."/>
            <person name="Spraker J."/>
            <person name="Barnes I."/>
            <person name="Buitendag C."/>
            <person name="Ceriani C."/>
            <person name="Del Mar Angel L."/>
            <person name="du Plessis D."/>
            <person name="Fuchs T."/>
            <person name="Gasser K."/>
            <person name="Kramer D."/>
            <person name="Li W."/>
            <person name="Munsamy K."/>
            <person name="Piso A."/>
            <person name="Price J.L."/>
            <person name="Sonnekus B."/>
            <person name="Thomas C."/>
            <person name="van der Nest A."/>
            <person name="van Dijk A."/>
            <person name="van Heerden A."/>
            <person name="van Vuuren N."/>
            <person name="Yilmaz N."/>
            <person name="Duong T.A."/>
            <person name="van der Merwe N.A."/>
            <person name="Wingfield M.J."/>
            <person name="Wingfield B.D."/>
        </authorList>
    </citation>
    <scope>NUCLEOTIDE SEQUENCE [LARGE SCALE GENOMIC DNA]</scope>
    <source>
        <strain evidence="2 3">CMW 18300</strain>
    </source>
</reference>
<organism evidence="2 3">
    <name type="scientific">Diaporthe australafricana</name>
    <dbReference type="NCBI Taxonomy" id="127596"/>
    <lineage>
        <taxon>Eukaryota</taxon>
        <taxon>Fungi</taxon>
        <taxon>Dikarya</taxon>
        <taxon>Ascomycota</taxon>
        <taxon>Pezizomycotina</taxon>
        <taxon>Sordariomycetes</taxon>
        <taxon>Sordariomycetidae</taxon>
        <taxon>Diaporthales</taxon>
        <taxon>Diaporthaceae</taxon>
        <taxon>Diaporthe</taxon>
    </lineage>
</organism>
<sequence length="646" mass="72827">MPSLEVDDYGVIPVTTFVVFFEEALDAASSIKPTAAIDPPLEEADLEVVLSRLPETPHTSDSQDAARQRKHHRFAVIETAARGILSNLIAQVPIDSTDFVKIWNLFDILQCLSDRGQCDPALLVWLLEDLLDSQTIPGCRKIFDYLESRRQRIISRNFAEKKLIILRSCNELLRRLSRAEDTSFSGRVFIFLFQSFPLGDKSSVNLRGEYHTQNVTIYDQEASNGDTSEDKMDVDSEAILAGDRPGPAKAVSFSDKKEATEKPLDADALYPVFWSLQESFNQPKKLFSPTHFSQFKTSLQATMAAFKARPVQQEPKSSKQAEDSKRGLKRKRSSDVDAIVDTFNPKYLTSRDLFELEIGDLSLRRYALFQALIIMDFLLSLSPKAKEELSSIPQVNKSVAYLDQTLSEEDIKWATAMKSEISKYLLSTTPDGPFFLRLVETVLTRDKNWVRWKIENCPPIDRPSVTPQEWAETMSTAKTNTTNKRLRREAMGSLSLDFLNDEQDSNAVEKLKDPERYKLPELKSFKRNIQEDDLEIEMPLSNDSKAAAIEGKASKTWRALRIASRSKLALFDQIESYEDINVLFDEKKAEEQAHEDGEDGEDGEGGDQGIIDQAMDEMKEHEPEAAQENGDSVPAAAPVEEVSAEA</sequence>
<dbReference type="Pfam" id="PF11957">
    <property type="entry name" value="efThoc1"/>
    <property type="match status" value="1"/>
</dbReference>
<gene>
    <name evidence="2" type="ORF">Daus18300_003674</name>
</gene>
<feature type="region of interest" description="Disordered" evidence="1">
    <location>
        <begin position="588"/>
        <end position="646"/>
    </location>
</feature>
<evidence type="ECO:0000313" key="2">
    <source>
        <dbReference type="EMBL" id="KAL1874310.1"/>
    </source>
</evidence>
<dbReference type="PANTHER" id="PTHR13265">
    <property type="entry name" value="THO COMPLEX SUBUNIT 1"/>
    <property type="match status" value="1"/>
</dbReference>
<dbReference type="PANTHER" id="PTHR13265:SF0">
    <property type="entry name" value="HPR1"/>
    <property type="match status" value="1"/>
</dbReference>
<evidence type="ECO:0000256" key="1">
    <source>
        <dbReference type="SAM" id="MobiDB-lite"/>
    </source>
</evidence>
<keyword evidence="3" id="KW-1185">Reference proteome</keyword>
<name>A0ABR3XEV2_9PEZI</name>
<comment type="caution">
    <text evidence="2">The sequence shown here is derived from an EMBL/GenBank/DDBJ whole genome shotgun (WGS) entry which is preliminary data.</text>
</comment>
<protein>
    <recommendedName>
        <fullName evidence="4">Nuclear matrix protein</fullName>
    </recommendedName>
</protein>
<feature type="compositionally biased region" description="Low complexity" evidence="1">
    <location>
        <begin position="632"/>
        <end position="646"/>
    </location>
</feature>